<feature type="transmembrane region" description="Helical" evidence="3">
    <location>
        <begin position="12"/>
        <end position="36"/>
    </location>
</feature>
<dbReference type="Pfam" id="PF00472">
    <property type="entry name" value="RF-1"/>
    <property type="match status" value="1"/>
</dbReference>
<keyword evidence="3" id="KW-1133">Transmembrane helix</keyword>
<dbReference type="GeneID" id="24423232"/>
<reference evidence="5 6" key="1">
    <citation type="journal article" date="2012" name="Nucleic Acids Res.">
        <title>Sequencing of the smallest Apicomplexan genome from the human pathogen Babesia microti.</title>
        <authorList>
            <person name="Cornillot E."/>
            <person name="Hadj-Kaddour K."/>
            <person name="Dassouli A."/>
            <person name="Noel B."/>
            <person name="Ranwez V."/>
            <person name="Vacherie B."/>
            <person name="Augagneur Y."/>
            <person name="Bres V."/>
            <person name="Duclos A."/>
            <person name="Randazzo S."/>
            <person name="Carcy B."/>
            <person name="Debierre-Grockiego F."/>
            <person name="Delbecq S."/>
            <person name="Moubri-Menage K."/>
            <person name="Shams-Eldin H."/>
            <person name="Usmani-Brown S."/>
            <person name="Bringaud F."/>
            <person name="Wincker P."/>
            <person name="Vivares C.P."/>
            <person name="Schwarz R.T."/>
            <person name="Schetters T.P."/>
            <person name="Krause P.J."/>
            <person name="Gorenflot A."/>
            <person name="Berry V."/>
            <person name="Barbe V."/>
            <person name="Ben Mamoun C."/>
        </authorList>
    </citation>
    <scope>NUCLEOTIDE SEQUENCE [LARGE SCALE GENOMIC DNA]</scope>
    <source>
        <strain evidence="5 6">RI</strain>
    </source>
</reference>
<organism evidence="5 6">
    <name type="scientific">Babesia microti (strain RI)</name>
    <dbReference type="NCBI Taxonomy" id="1133968"/>
    <lineage>
        <taxon>Eukaryota</taxon>
        <taxon>Sar</taxon>
        <taxon>Alveolata</taxon>
        <taxon>Apicomplexa</taxon>
        <taxon>Aconoidasida</taxon>
        <taxon>Piroplasmida</taxon>
        <taxon>Babesiidae</taxon>
        <taxon>Babesia</taxon>
    </lineage>
</organism>
<evidence type="ECO:0000313" key="5">
    <source>
        <dbReference type="EMBL" id="CCF72620.1"/>
    </source>
</evidence>
<dbReference type="RefSeq" id="XP_012647229.1">
    <property type="nucleotide sequence ID" value="XM_012791775.1"/>
</dbReference>
<reference evidence="5 6" key="3">
    <citation type="journal article" date="2016" name="Sci. Rep.">
        <title>Genome-wide diversity and gene expression profiling of Babesia microti isolates identify polymorphic genes that mediate host-pathogen interactions.</title>
        <authorList>
            <person name="Silva J.C."/>
            <person name="Cornillot E."/>
            <person name="McCracken C."/>
            <person name="Usmani-Brown S."/>
            <person name="Dwivedi A."/>
            <person name="Ifeonu O.O."/>
            <person name="Crabtree J."/>
            <person name="Gotia H.T."/>
            <person name="Virji A.Z."/>
            <person name="Reynes C."/>
            <person name="Colinge J."/>
            <person name="Kumar V."/>
            <person name="Lawres L."/>
            <person name="Pazzi J.E."/>
            <person name="Pablo J.V."/>
            <person name="Hung C."/>
            <person name="Brancato J."/>
            <person name="Kumari P."/>
            <person name="Orvis J."/>
            <person name="Tretina K."/>
            <person name="Chibucos M."/>
            <person name="Ott S."/>
            <person name="Sadzewicz L."/>
            <person name="Sengamalay N."/>
            <person name="Shetty A.C."/>
            <person name="Su Q."/>
            <person name="Tallon L."/>
            <person name="Fraser C.M."/>
            <person name="Frutos R."/>
            <person name="Molina D.M."/>
            <person name="Krause P.J."/>
            <person name="Ben Mamoun C."/>
        </authorList>
    </citation>
    <scope>NUCLEOTIDE SEQUENCE [LARGE SCALE GENOMIC DNA]</scope>
    <source>
        <strain evidence="5 6">RI</strain>
    </source>
</reference>
<dbReference type="OrthoDB" id="2019491at2759"/>
<dbReference type="KEGG" id="bmic:BMR1_01G00785"/>
<evidence type="ECO:0000259" key="4">
    <source>
        <dbReference type="PROSITE" id="PS00745"/>
    </source>
</evidence>
<keyword evidence="3" id="KW-0472">Membrane</keyword>
<dbReference type="SUPFAM" id="SSF75620">
    <property type="entry name" value="Release factor"/>
    <property type="match status" value="1"/>
</dbReference>
<dbReference type="EMBL" id="FO082871">
    <property type="protein sequence ID" value="CCF72620.1"/>
    <property type="molecule type" value="Genomic_DNA"/>
</dbReference>
<protein>
    <submittedName>
        <fullName evidence="5">Peptide chain release factor 2 (Chloroplaste?)</fullName>
    </submittedName>
</protein>
<dbReference type="Proteomes" id="UP000002899">
    <property type="component" value="Chromosome I"/>
</dbReference>
<keyword evidence="6" id="KW-1185">Reference proteome</keyword>
<proteinExistence type="inferred from homology"/>
<dbReference type="AlphaFoldDB" id="I7IP20"/>
<accession>I7IP20</accession>
<name>I7IP20_BABMR</name>
<dbReference type="PANTHER" id="PTHR43116:SF3">
    <property type="entry name" value="CLASS I PEPTIDE CHAIN RELEASE FACTOR"/>
    <property type="match status" value="1"/>
</dbReference>
<dbReference type="GO" id="GO:0005737">
    <property type="term" value="C:cytoplasm"/>
    <property type="evidence" value="ECO:0007669"/>
    <property type="project" value="UniProtKB-ARBA"/>
</dbReference>
<reference evidence="5 6" key="2">
    <citation type="journal article" date="2013" name="PLoS ONE">
        <title>Whole genome mapping and re-organization of the nuclear and mitochondrial genomes of Babesia microti isolates.</title>
        <authorList>
            <person name="Cornillot E."/>
            <person name="Dassouli A."/>
            <person name="Garg A."/>
            <person name="Pachikara N."/>
            <person name="Randazzo S."/>
            <person name="Depoix D."/>
            <person name="Carcy B."/>
            <person name="Delbecq S."/>
            <person name="Frutos R."/>
            <person name="Silva J.C."/>
            <person name="Sutton R."/>
            <person name="Krause P.J."/>
            <person name="Mamoun C.B."/>
        </authorList>
    </citation>
    <scope>NUCLEOTIDE SEQUENCE [LARGE SCALE GENOMIC DNA]</scope>
    <source>
        <strain evidence="5 6">RI</strain>
    </source>
</reference>
<evidence type="ECO:0000256" key="3">
    <source>
        <dbReference type="SAM" id="Phobius"/>
    </source>
</evidence>
<dbReference type="Pfam" id="PF03462">
    <property type="entry name" value="PCRF"/>
    <property type="match status" value="1"/>
</dbReference>
<dbReference type="OMA" id="HRMVRNS"/>
<feature type="domain" description="Prokaryotic-type class I peptide chain release factors" evidence="4">
    <location>
        <begin position="236"/>
        <end position="252"/>
    </location>
</feature>
<evidence type="ECO:0000256" key="2">
    <source>
        <dbReference type="SAM" id="Coils"/>
    </source>
</evidence>
<comment type="similarity">
    <text evidence="1">Belongs to the prokaryotic/mitochondrial release factor family.</text>
</comment>
<keyword evidence="3" id="KW-0812">Transmembrane</keyword>
<evidence type="ECO:0000256" key="1">
    <source>
        <dbReference type="ARBA" id="ARBA00010835"/>
    </source>
</evidence>
<dbReference type="InterPro" id="IPR045853">
    <property type="entry name" value="Pep_chain_release_fac_I_sf"/>
</dbReference>
<dbReference type="GO" id="GO:0003747">
    <property type="term" value="F:translation release factor activity"/>
    <property type="evidence" value="ECO:0007669"/>
    <property type="project" value="InterPro"/>
</dbReference>
<sequence>MFAIFVVPPKVVLSLFILFLHHLPDIHPLVGLVLLLQWMVNPIFIAFLYMISPTLSFLFGKLKISPPNVRPSSLTVANNHATVCGIGNNDYYRNDCVITVTAGTGGTESYDWCEILTRMYKKFITKYRSPQNGFGNFNFPESLAIRSIEQSVMDGGTGYKFAKIHVTGMYAYNLLRSENGTHRLVRNSPFNTQNKRMTSFAGVEVMPVLTDMDQGVMNANRHLEIKKSDLRIETMRSEGKGGQNVNKVETAVRITHLPSGIAVKCQQERTQERNKAIAMKELELKLVKLREEEIKHLENAIKGPRIIADWGRHIKSYILSPQARFKDHRIGYQSSNVQSVLDGDLLPCILAYHQANLAD</sequence>
<dbReference type="PROSITE" id="PS00745">
    <property type="entry name" value="RF_PROK_I"/>
    <property type="match status" value="1"/>
</dbReference>
<dbReference type="PANTHER" id="PTHR43116">
    <property type="entry name" value="PEPTIDE CHAIN RELEASE FACTOR 2"/>
    <property type="match status" value="1"/>
</dbReference>
<dbReference type="Gene3D" id="3.30.70.1660">
    <property type="match status" value="1"/>
</dbReference>
<feature type="coiled-coil region" evidence="2">
    <location>
        <begin position="272"/>
        <end position="299"/>
    </location>
</feature>
<dbReference type="SMART" id="SM00937">
    <property type="entry name" value="PCRF"/>
    <property type="match status" value="1"/>
</dbReference>
<evidence type="ECO:0000313" key="6">
    <source>
        <dbReference type="Proteomes" id="UP000002899"/>
    </source>
</evidence>
<dbReference type="Gene3D" id="3.30.160.20">
    <property type="match status" value="1"/>
</dbReference>
<dbReference type="InterPro" id="IPR000352">
    <property type="entry name" value="Pep_chain_release_fac_I"/>
</dbReference>
<dbReference type="VEuPathDB" id="PiroplasmaDB:BMR1_01G00785"/>
<dbReference type="InterPro" id="IPR005139">
    <property type="entry name" value="PCRF"/>
</dbReference>
<keyword evidence="2" id="KW-0175">Coiled coil</keyword>
<gene>
    <name evidence="5" type="ORF">BMR1_01G00785</name>
</gene>